<dbReference type="PROSITE" id="PS50850">
    <property type="entry name" value="MFS"/>
    <property type="match status" value="1"/>
</dbReference>
<feature type="transmembrane region" description="Helical" evidence="5">
    <location>
        <begin position="89"/>
        <end position="108"/>
    </location>
</feature>
<dbReference type="GO" id="GO:0022857">
    <property type="term" value="F:transmembrane transporter activity"/>
    <property type="evidence" value="ECO:0007669"/>
    <property type="project" value="InterPro"/>
</dbReference>
<feature type="transmembrane region" description="Helical" evidence="5">
    <location>
        <begin position="296"/>
        <end position="321"/>
    </location>
</feature>
<dbReference type="GO" id="GO:0005886">
    <property type="term" value="C:plasma membrane"/>
    <property type="evidence" value="ECO:0007669"/>
    <property type="project" value="UniProtKB-SubCell"/>
</dbReference>
<dbReference type="RefSeq" id="WP_210766200.1">
    <property type="nucleotide sequence ID" value="NZ_CP004353.1"/>
</dbReference>
<dbReference type="Proteomes" id="UP000019222">
    <property type="component" value="Chromosome"/>
</dbReference>
<dbReference type="SUPFAM" id="SSF103473">
    <property type="entry name" value="MFS general substrate transporter"/>
    <property type="match status" value="1"/>
</dbReference>
<evidence type="ECO:0000256" key="3">
    <source>
        <dbReference type="ARBA" id="ARBA00022989"/>
    </source>
</evidence>
<dbReference type="PANTHER" id="PTHR23534:SF1">
    <property type="entry name" value="MAJOR FACILITATOR SUPERFAMILY PROTEIN"/>
    <property type="match status" value="1"/>
</dbReference>
<dbReference type="Gene3D" id="1.20.1250.20">
    <property type="entry name" value="MFS general substrate transporter like domains"/>
    <property type="match status" value="1"/>
</dbReference>
<keyword evidence="8" id="KW-1185">Reference proteome</keyword>
<dbReference type="KEGG" id="cvt:B843_06155"/>
<dbReference type="PANTHER" id="PTHR23534">
    <property type="entry name" value="MFS PERMEASE"/>
    <property type="match status" value="1"/>
</dbReference>
<dbReference type="AlphaFoldDB" id="W5Y052"/>
<protein>
    <submittedName>
        <fullName evidence="7">Major facilitator superfamily permease</fullName>
    </submittedName>
</protein>
<dbReference type="InterPro" id="IPR036259">
    <property type="entry name" value="MFS_trans_sf"/>
</dbReference>
<dbReference type="HOGENOM" id="CLU_047644_0_0_11"/>
<keyword evidence="4 5" id="KW-0472">Membrane</keyword>
<feature type="transmembrane region" description="Helical" evidence="5">
    <location>
        <begin position="337"/>
        <end position="355"/>
    </location>
</feature>
<dbReference type="Pfam" id="PF07690">
    <property type="entry name" value="MFS_1"/>
    <property type="match status" value="1"/>
</dbReference>
<name>W5Y052_9CORY</name>
<feature type="transmembrane region" description="Helical" evidence="5">
    <location>
        <begin position="129"/>
        <end position="148"/>
    </location>
</feature>
<evidence type="ECO:0000256" key="1">
    <source>
        <dbReference type="ARBA" id="ARBA00004651"/>
    </source>
</evidence>
<evidence type="ECO:0000256" key="2">
    <source>
        <dbReference type="ARBA" id="ARBA00022692"/>
    </source>
</evidence>
<feature type="transmembrane region" description="Helical" evidence="5">
    <location>
        <begin position="361"/>
        <end position="381"/>
    </location>
</feature>
<dbReference type="eggNOG" id="COG2814">
    <property type="taxonomic scope" value="Bacteria"/>
</dbReference>
<evidence type="ECO:0000313" key="8">
    <source>
        <dbReference type="Proteomes" id="UP000019222"/>
    </source>
</evidence>
<feature type="transmembrane region" description="Helical" evidence="5">
    <location>
        <begin position="65"/>
        <end position="83"/>
    </location>
</feature>
<feature type="transmembrane region" description="Helical" evidence="5">
    <location>
        <begin position="160"/>
        <end position="182"/>
    </location>
</feature>
<sequence length="404" mass="41145">MIFTLMCVQVMAGLGHGVTFTMGSLLATKLQGPAWGGTALALTMGGAALWAIPLAKVVALRGRRASLTTGLVMGMLGAASALTGAQLSFFPLVLLGFLFLGAEVAVNLQARFAAVDVAVGKHRGRDLSLVMWCTTVGAVIGPNLFGLTEKLGSSLGLAEYAGAYLVCMCAQATGILALQSSLRPELRPQAISKIKQVVPRMGNYPLVIVAIATVAASHFAMVGVMSMTGVHLKTHGVGLGFIGIVISSHVGAMYALAPLFGSLSDRLGPWYSIAVGTGLNILSCAIVAAGSGSHTIVLVGLLLLGIGWSATLVGTTALLVTSSPSQGRTVFQGRSDLVMNICGAAGGILAGPIVSATSLSFFAGLMIVVIAAQIGLSVAYLRIRGTGAPVDPDSVTNIVARETV</sequence>
<dbReference type="InterPro" id="IPR011701">
    <property type="entry name" value="MFS"/>
</dbReference>
<feature type="transmembrane region" description="Helical" evidence="5">
    <location>
        <begin position="237"/>
        <end position="257"/>
    </location>
</feature>
<evidence type="ECO:0000313" key="7">
    <source>
        <dbReference type="EMBL" id="AHI22616.1"/>
    </source>
</evidence>
<evidence type="ECO:0000256" key="4">
    <source>
        <dbReference type="ARBA" id="ARBA00023136"/>
    </source>
</evidence>
<dbReference type="PATRIC" id="fig|1224164.3.peg.1235"/>
<dbReference type="EMBL" id="CP004353">
    <property type="protein sequence ID" value="AHI22616.1"/>
    <property type="molecule type" value="Genomic_DNA"/>
</dbReference>
<feature type="transmembrane region" description="Helical" evidence="5">
    <location>
        <begin position="33"/>
        <end position="53"/>
    </location>
</feature>
<proteinExistence type="predicted"/>
<dbReference type="InterPro" id="IPR020846">
    <property type="entry name" value="MFS_dom"/>
</dbReference>
<dbReference type="STRING" id="1224164.B843_06155"/>
<evidence type="ECO:0000259" key="6">
    <source>
        <dbReference type="PROSITE" id="PS50850"/>
    </source>
</evidence>
<feature type="domain" description="Major facilitator superfamily (MFS) profile" evidence="6">
    <location>
        <begin position="205"/>
        <end position="404"/>
    </location>
</feature>
<comment type="subcellular location">
    <subcellularLocation>
        <location evidence="1">Cell membrane</location>
        <topology evidence="1">Multi-pass membrane protein</topology>
    </subcellularLocation>
</comment>
<feature type="transmembrane region" description="Helical" evidence="5">
    <location>
        <begin position="203"/>
        <end position="225"/>
    </location>
</feature>
<keyword evidence="2 5" id="KW-0812">Transmembrane</keyword>
<organism evidence="7 8">
    <name type="scientific">Corynebacterium vitaeruminis DSM 20294</name>
    <dbReference type="NCBI Taxonomy" id="1224164"/>
    <lineage>
        <taxon>Bacteria</taxon>
        <taxon>Bacillati</taxon>
        <taxon>Actinomycetota</taxon>
        <taxon>Actinomycetes</taxon>
        <taxon>Mycobacteriales</taxon>
        <taxon>Corynebacteriaceae</taxon>
        <taxon>Corynebacterium</taxon>
    </lineage>
</organism>
<feature type="transmembrane region" description="Helical" evidence="5">
    <location>
        <begin position="269"/>
        <end position="290"/>
    </location>
</feature>
<accession>W5Y052</accession>
<evidence type="ECO:0000256" key="5">
    <source>
        <dbReference type="SAM" id="Phobius"/>
    </source>
</evidence>
<reference evidence="7 8" key="1">
    <citation type="submission" date="2013-02" db="EMBL/GenBank/DDBJ databases">
        <title>The complete genome sequence of Corynebacterium vitaeruminis DSM 20294.</title>
        <authorList>
            <person name="Ruckert C."/>
            <person name="Albersmeier A."/>
            <person name="Kalinowski J."/>
        </authorList>
    </citation>
    <scope>NUCLEOTIDE SEQUENCE [LARGE SCALE GENOMIC DNA]</scope>
    <source>
        <strain evidence="8">ATCC 10234</strain>
    </source>
</reference>
<keyword evidence="3 5" id="KW-1133">Transmembrane helix</keyword>
<gene>
    <name evidence="7" type="ORF">B843_06155</name>
</gene>